<dbReference type="CDD" id="cd24015">
    <property type="entry name" value="ASKHA_NBD_PanK-III"/>
    <property type="match status" value="1"/>
</dbReference>
<dbReference type="PANTHER" id="PTHR34265:SF1">
    <property type="entry name" value="TYPE III PANTOTHENATE KINASE"/>
    <property type="match status" value="1"/>
</dbReference>
<dbReference type="EC" id="2.7.1.33" evidence="6 16"/>
<keyword evidence="18" id="KW-1185">Reference proteome</keyword>
<keyword evidence="12 16" id="KW-0630">Potassium</keyword>
<keyword evidence="9 16" id="KW-0547">Nucleotide-binding</keyword>
<comment type="subcellular location">
    <subcellularLocation>
        <location evidence="3 16">Cytoplasm</location>
    </subcellularLocation>
</comment>
<evidence type="ECO:0000256" key="7">
    <source>
        <dbReference type="ARBA" id="ARBA00022490"/>
    </source>
</evidence>
<keyword evidence="7 16" id="KW-0963">Cytoplasm</keyword>
<evidence type="ECO:0000256" key="10">
    <source>
        <dbReference type="ARBA" id="ARBA00022777"/>
    </source>
</evidence>
<evidence type="ECO:0000256" key="3">
    <source>
        <dbReference type="ARBA" id="ARBA00004496"/>
    </source>
</evidence>
<feature type="binding site" evidence="16">
    <location>
        <begin position="7"/>
        <end position="14"/>
    </location>
    <ligand>
        <name>ATP</name>
        <dbReference type="ChEBI" id="CHEBI:30616"/>
    </ligand>
</feature>
<dbReference type="InterPro" id="IPR004619">
    <property type="entry name" value="Type_III_PanK"/>
</dbReference>
<comment type="catalytic activity">
    <reaction evidence="1 16">
        <text>(R)-pantothenate + ATP = (R)-4'-phosphopantothenate + ADP + H(+)</text>
        <dbReference type="Rhea" id="RHEA:16373"/>
        <dbReference type="ChEBI" id="CHEBI:10986"/>
        <dbReference type="ChEBI" id="CHEBI:15378"/>
        <dbReference type="ChEBI" id="CHEBI:29032"/>
        <dbReference type="ChEBI" id="CHEBI:30616"/>
        <dbReference type="ChEBI" id="CHEBI:456216"/>
        <dbReference type="EC" id="2.7.1.33"/>
    </reaction>
</comment>
<feature type="binding site" evidence="16">
    <location>
        <position position="168"/>
    </location>
    <ligand>
        <name>substrate</name>
    </ligand>
</feature>
<feature type="binding site" evidence="16">
    <location>
        <begin position="89"/>
        <end position="92"/>
    </location>
    <ligand>
        <name>substrate</name>
    </ligand>
</feature>
<proteinExistence type="inferred from homology"/>
<evidence type="ECO:0000256" key="15">
    <source>
        <dbReference type="ARBA" id="ARBA00040883"/>
    </source>
</evidence>
<feature type="binding site" evidence="16">
    <location>
        <position position="112"/>
    </location>
    <ligand>
        <name>K(+)</name>
        <dbReference type="ChEBI" id="CHEBI:29103"/>
    </ligand>
</feature>
<evidence type="ECO:0000313" key="18">
    <source>
        <dbReference type="Proteomes" id="UP000198790"/>
    </source>
</evidence>
<keyword evidence="16" id="KW-0479">Metal-binding</keyword>
<feature type="binding site" evidence="16">
    <location>
        <position position="82"/>
    </location>
    <ligand>
        <name>substrate</name>
    </ligand>
</feature>
<evidence type="ECO:0000256" key="4">
    <source>
        <dbReference type="ARBA" id="ARBA00005225"/>
    </source>
</evidence>
<evidence type="ECO:0000256" key="1">
    <source>
        <dbReference type="ARBA" id="ARBA00001206"/>
    </source>
</evidence>
<evidence type="ECO:0000256" key="5">
    <source>
        <dbReference type="ARBA" id="ARBA00011738"/>
    </source>
</evidence>
<keyword evidence="8 16" id="KW-0808">Transferase</keyword>
<dbReference type="SUPFAM" id="SSF53067">
    <property type="entry name" value="Actin-like ATPase domain"/>
    <property type="match status" value="2"/>
</dbReference>
<evidence type="ECO:0000256" key="12">
    <source>
        <dbReference type="ARBA" id="ARBA00022958"/>
    </source>
</evidence>
<comment type="cofactor">
    <cofactor evidence="16">
        <name>NH4(+)</name>
        <dbReference type="ChEBI" id="CHEBI:28938"/>
    </cofactor>
    <cofactor evidence="16">
        <name>K(+)</name>
        <dbReference type="ChEBI" id="CHEBI:29103"/>
    </cofactor>
    <text evidence="16">A monovalent cation. Ammonium or potassium.</text>
</comment>
<comment type="similarity">
    <text evidence="14 16">Belongs to the type III pantothenate kinase family.</text>
</comment>
<dbReference type="GO" id="GO:0015937">
    <property type="term" value="P:coenzyme A biosynthetic process"/>
    <property type="evidence" value="ECO:0007669"/>
    <property type="project" value="UniProtKB-UniRule"/>
</dbReference>
<sequence>MTNLIIDIGNTRIKSALFEGDELLVEDVFEEIENALNSWNSSSFDQCLVSSVKWSQSELQNILPFPFIYLSPDTRLPIINGYGTPATLGLDRIAGAIGAWAVRGKGPVLAIDLGTCITFDLIDGSNCYLGGAISPGLGMRAKAMHEQTARLPLVDLKVKPTELIGNNTITCMQIGVWYGIELELRGQIEAYTKKFPEIEVFVSGGDAQSFDSLAKDLIFVVPNLVLYGLNSILNHNVE</sequence>
<evidence type="ECO:0000256" key="9">
    <source>
        <dbReference type="ARBA" id="ARBA00022741"/>
    </source>
</evidence>
<evidence type="ECO:0000313" key="17">
    <source>
        <dbReference type="EMBL" id="SFA75873.1"/>
    </source>
</evidence>
<dbReference type="NCBIfam" id="TIGR00671">
    <property type="entry name" value="baf"/>
    <property type="match status" value="1"/>
</dbReference>
<dbReference type="AlphaFoldDB" id="A0A1I0VIL0"/>
<gene>
    <name evidence="16" type="primary">coaX</name>
    <name evidence="17" type="ORF">SAMN04489723_101199</name>
</gene>
<feature type="active site" description="Proton acceptor" evidence="16">
    <location>
        <position position="91"/>
    </location>
</feature>
<dbReference type="InterPro" id="IPR043129">
    <property type="entry name" value="ATPase_NBD"/>
</dbReference>
<dbReference type="OrthoDB" id="9804707at2"/>
<dbReference type="Pfam" id="PF03309">
    <property type="entry name" value="Pan_kinase"/>
    <property type="match status" value="1"/>
</dbReference>
<comment type="cofactor">
    <cofactor evidence="2">
        <name>K(+)</name>
        <dbReference type="ChEBI" id="CHEBI:29103"/>
    </cofactor>
</comment>
<keyword evidence="13 16" id="KW-0173">Coenzyme A biosynthesis</keyword>
<evidence type="ECO:0000256" key="11">
    <source>
        <dbReference type="ARBA" id="ARBA00022840"/>
    </source>
</evidence>
<protein>
    <recommendedName>
        <fullName evidence="15 16">Type III pantothenate kinase</fullName>
        <ecNumber evidence="6 16">2.7.1.33</ecNumber>
    </recommendedName>
    <alternativeName>
        <fullName evidence="16">PanK-III</fullName>
    </alternativeName>
    <alternativeName>
        <fullName evidence="16">Pantothenic acid kinase</fullName>
    </alternativeName>
</protein>
<evidence type="ECO:0000256" key="8">
    <source>
        <dbReference type="ARBA" id="ARBA00022679"/>
    </source>
</evidence>
<dbReference type="GO" id="GO:0046872">
    <property type="term" value="F:metal ion binding"/>
    <property type="evidence" value="ECO:0007669"/>
    <property type="project" value="UniProtKB-KW"/>
</dbReference>
<evidence type="ECO:0000256" key="2">
    <source>
        <dbReference type="ARBA" id="ARBA00001958"/>
    </source>
</evidence>
<dbReference type="GO" id="GO:0004594">
    <property type="term" value="F:pantothenate kinase activity"/>
    <property type="evidence" value="ECO:0007669"/>
    <property type="project" value="UniProtKB-UniRule"/>
</dbReference>
<dbReference type="GO" id="GO:0005737">
    <property type="term" value="C:cytoplasm"/>
    <property type="evidence" value="ECO:0007669"/>
    <property type="project" value="UniProtKB-SubCell"/>
</dbReference>
<evidence type="ECO:0000256" key="14">
    <source>
        <dbReference type="ARBA" id="ARBA00038036"/>
    </source>
</evidence>
<evidence type="ECO:0000256" key="6">
    <source>
        <dbReference type="ARBA" id="ARBA00012102"/>
    </source>
</evidence>
<reference evidence="17 18" key="1">
    <citation type="submission" date="2016-10" db="EMBL/GenBank/DDBJ databases">
        <authorList>
            <person name="de Groot N.N."/>
        </authorList>
    </citation>
    <scope>NUCLEOTIDE SEQUENCE [LARGE SCALE GENOMIC DNA]</scope>
    <source>
        <strain evidence="17 18">DSM 23399</strain>
    </source>
</reference>
<dbReference type="Proteomes" id="UP000198790">
    <property type="component" value="Unassembled WGS sequence"/>
</dbReference>
<keyword evidence="11 16" id="KW-0067">ATP-binding</keyword>
<comment type="subunit">
    <text evidence="5 16">Homodimer.</text>
</comment>
<comment type="function">
    <text evidence="16">Catalyzes the phosphorylation of pantothenate (Pan), the first step in CoA biosynthesis.</text>
</comment>
<dbReference type="GO" id="GO:0005524">
    <property type="term" value="F:ATP binding"/>
    <property type="evidence" value="ECO:0007669"/>
    <property type="project" value="UniProtKB-UniRule"/>
</dbReference>
<organism evidence="17 18">
    <name type="scientific">Algoriphagus aquimarinus</name>
    <dbReference type="NCBI Taxonomy" id="237018"/>
    <lineage>
        <taxon>Bacteria</taxon>
        <taxon>Pseudomonadati</taxon>
        <taxon>Bacteroidota</taxon>
        <taxon>Cytophagia</taxon>
        <taxon>Cytophagales</taxon>
        <taxon>Cyclobacteriaceae</taxon>
        <taxon>Algoriphagus</taxon>
    </lineage>
</organism>
<keyword evidence="10 16" id="KW-0418">Kinase</keyword>
<feature type="binding site" evidence="16">
    <location>
        <position position="115"/>
    </location>
    <ligand>
        <name>ATP</name>
        <dbReference type="ChEBI" id="CHEBI:30616"/>
    </ligand>
</feature>
<dbReference type="PANTHER" id="PTHR34265">
    <property type="entry name" value="TYPE III PANTOTHENATE KINASE"/>
    <property type="match status" value="1"/>
</dbReference>
<evidence type="ECO:0000256" key="13">
    <source>
        <dbReference type="ARBA" id="ARBA00022993"/>
    </source>
</evidence>
<evidence type="ECO:0000256" key="16">
    <source>
        <dbReference type="HAMAP-Rule" id="MF_01274"/>
    </source>
</evidence>
<accession>A0A1I0VIL0</accession>
<dbReference type="RefSeq" id="WP_092894304.1">
    <property type="nucleotide sequence ID" value="NZ_FOKK01000001.1"/>
</dbReference>
<dbReference type="Gene3D" id="3.30.420.40">
    <property type="match status" value="1"/>
</dbReference>
<dbReference type="UniPathway" id="UPA00241">
    <property type="reaction ID" value="UER00352"/>
</dbReference>
<dbReference type="STRING" id="237018.SAMN04489723_101199"/>
<name>A0A1I0VIL0_9BACT</name>
<comment type="pathway">
    <text evidence="4 16">Cofactor biosynthesis; coenzyme A biosynthesis; CoA from (R)-pantothenate: step 1/5.</text>
</comment>
<dbReference type="EMBL" id="FOKK01000001">
    <property type="protein sequence ID" value="SFA75873.1"/>
    <property type="molecule type" value="Genomic_DNA"/>
</dbReference>
<dbReference type="HAMAP" id="MF_01274">
    <property type="entry name" value="Pantothen_kinase_3"/>
    <property type="match status" value="1"/>
</dbReference>